<evidence type="ECO:0000256" key="1">
    <source>
        <dbReference type="SAM" id="SignalP"/>
    </source>
</evidence>
<dbReference type="HOGENOM" id="CLU_741833_0_0_1"/>
<accession>N1J7G8</accession>
<evidence type="ECO:0000313" key="2">
    <source>
        <dbReference type="EMBL" id="CCU75876.1"/>
    </source>
</evidence>
<keyword evidence="1" id="KW-0732">Signal</keyword>
<dbReference type="Gene3D" id="3.10.450.30">
    <property type="entry name" value="Microbial ribonucleases"/>
    <property type="match status" value="1"/>
</dbReference>
<name>N1J7G8_BLUG1</name>
<sequence>MIAWTVLSILALSSSCFAKPAPRKSHTEVFKCGREFISMVQAQKAVKLGCNQMEVASPASLFPASFSESELFDLIGVVFFTWPVFRSENILRGVFYNLLTFTLEDYGLNRVVFDSSCQLIGLIQKKPTGPEPCLHLMEAEDLEKAYELEIYNVQWKYLPIYGYKFENEIYLKNVVDEFVKSNIKKFYKATNRKNVLSYYPSDIINLDAGILALSIKPGPQGIQICKLRPHHYKIISNKAKAGKKSIRRLIINGRHEIIGISRKAFLTWRPLAEIRNLDDAYKMKLILEREPDIGNEPLDDINFRGIHLSGAMLKSNLQIACKVFTEKKMGTNLNMGHPSWTNLETISNQPVLTWPLRMPETYFRDGINIWLVLDAECNLLGVTT</sequence>
<comment type="caution">
    <text evidence="2">The sequence shown here is derived from an EMBL/GenBank/DDBJ whole genome shotgun (WGS) entry which is preliminary data.</text>
</comment>
<gene>
    <name evidence="2" type="ORF">BGHDH14_bgh05104</name>
</gene>
<dbReference type="InParanoid" id="N1J7G8"/>
<proteinExistence type="predicted"/>
<dbReference type="AlphaFoldDB" id="N1J7G8"/>
<keyword evidence="3" id="KW-1185">Reference proteome</keyword>
<protein>
    <submittedName>
        <fullName evidence="2">CSEP0233 putative effector protein</fullName>
    </submittedName>
</protein>
<dbReference type="EMBL" id="CAUH01001803">
    <property type="protein sequence ID" value="CCU75876.1"/>
    <property type="molecule type" value="Genomic_DNA"/>
</dbReference>
<organism evidence="2 3">
    <name type="scientific">Blumeria graminis f. sp. hordei (strain DH14)</name>
    <name type="common">Barley powdery mildew</name>
    <name type="synonym">Oidium monilioides f. sp. hordei</name>
    <dbReference type="NCBI Taxonomy" id="546991"/>
    <lineage>
        <taxon>Eukaryota</taxon>
        <taxon>Fungi</taxon>
        <taxon>Dikarya</taxon>
        <taxon>Ascomycota</taxon>
        <taxon>Pezizomycotina</taxon>
        <taxon>Leotiomycetes</taxon>
        <taxon>Erysiphales</taxon>
        <taxon>Erysiphaceae</taxon>
        <taxon>Blumeria</taxon>
        <taxon>Blumeria hordei</taxon>
    </lineage>
</organism>
<dbReference type="Proteomes" id="UP000015441">
    <property type="component" value="Unassembled WGS sequence"/>
</dbReference>
<evidence type="ECO:0000313" key="3">
    <source>
        <dbReference type="Proteomes" id="UP000015441"/>
    </source>
</evidence>
<feature type="signal peptide" evidence="1">
    <location>
        <begin position="1"/>
        <end position="18"/>
    </location>
</feature>
<reference evidence="2 3" key="1">
    <citation type="journal article" date="2010" name="Science">
        <title>Genome expansion and gene loss in powdery mildew fungi reveal tradeoffs in extreme parasitism.</title>
        <authorList>
            <person name="Spanu P.D."/>
            <person name="Abbott J.C."/>
            <person name="Amselem J."/>
            <person name="Burgis T.A."/>
            <person name="Soanes D.M."/>
            <person name="Stueber K."/>
            <person name="Ver Loren van Themaat E."/>
            <person name="Brown J.K.M."/>
            <person name="Butcher S.A."/>
            <person name="Gurr S.J."/>
            <person name="Lebrun M.-H."/>
            <person name="Ridout C.J."/>
            <person name="Schulze-Lefert P."/>
            <person name="Talbot N.J."/>
            <person name="Ahmadinejad N."/>
            <person name="Ametz C."/>
            <person name="Barton G.R."/>
            <person name="Benjdia M."/>
            <person name="Bidzinski P."/>
            <person name="Bindschedler L.V."/>
            <person name="Both M."/>
            <person name="Brewer M.T."/>
            <person name="Cadle-Davidson L."/>
            <person name="Cadle-Davidson M.M."/>
            <person name="Collemare J."/>
            <person name="Cramer R."/>
            <person name="Frenkel O."/>
            <person name="Godfrey D."/>
            <person name="Harriman J."/>
            <person name="Hoede C."/>
            <person name="King B.C."/>
            <person name="Klages S."/>
            <person name="Kleemann J."/>
            <person name="Knoll D."/>
            <person name="Koti P.S."/>
            <person name="Kreplak J."/>
            <person name="Lopez-Ruiz F.J."/>
            <person name="Lu X."/>
            <person name="Maekawa T."/>
            <person name="Mahanil S."/>
            <person name="Micali C."/>
            <person name="Milgroom M.G."/>
            <person name="Montana G."/>
            <person name="Noir S."/>
            <person name="O'Connell R.J."/>
            <person name="Oberhaensli S."/>
            <person name="Parlange F."/>
            <person name="Pedersen C."/>
            <person name="Quesneville H."/>
            <person name="Reinhardt R."/>
            <person name="Rott M."/>
            <person name="Sacristan S."/>
            <person name="Schmidt S.M."/>
            <person name="Schoen M."/>
            <person name="Skamnioti P."/>
            <person name="Sommer H."/>
            <person name="Stephens A."/>
            <person name="Takahara H."/>
            <person name="Thordal-Christensen H."/>
            <person name="Vigouroux M."/>
            <person name="Wessling R."/>
            <person name="Wicker T."/>
            <person name="Panstruga R."/>
        </authorList>
    </citation>
    <scope>NUCLEOTIDE SEQUENCE [LARGE SCALE GENOMIC DNA]</scope>
    <source>
        <strain evidence="2">DH14</strain>
    </source>
</reference>
<feature type="chain" id="PRO_5004107038" evidence="1">
    <location>
        <begin position="19"/>
        <end position="384"/>
    </location>
</feature>